<dbReference type="EMBL" id="JAOYFB010000040">
    <property type="protein sequence ID" value="KAK4037196.1"/>
    <property type="molecule type" value="Genomic_DNA"/>
</dbReference>
<comment type="caution">
    <text evidence="1">The sequence shown here is derived from an EMBL/GenBank/DDBJ whole genome shotgun (WGS) entry which is preliminary data.</text>
</comment>
<dbReference type="Proteomes" id="UP001234178">
    <property type="component" value="Unassembled WGS sequence"/>
</dbReference>
<evidence type="ECO:0000313" key="1">
    <source>
        <dbReference type="EMBL" id="KAK4037196.1"/>
    </source>
</evidence>
<accession>A0ABR0B677</accession>
<name>A0ABR0B677_9CRUS</name>
<protein>
    <submittedName>
        <fullName evidence="1">Uncharacterized protein</fullName>
    </submittedName>
</protein>
<evidence type="ECO:0000313" key="2">
    <source>
        <dbReference type="Proteomes" id="UP001234178"/>
    </source>
</evidence>
<sequence length="94" mass="10640">MVKQPLLTIEPTGNISLLLGNIEYQEYSYEQSRPSGSAMRHVWDQQTLCGISVLKRYPSLGRSSFRVNTTPLLSRTTTLTTPTSRASEIHHPFF</sequence>
<keyword evidence="2" id="KW-1185">Reference proteome</keyword>
<reference evidence="1 2" key="1">
    <citation type="journal article" date="2023" name="Nucleic Acids Res.">
        <title>The hologenome of Daphnia magna reveals possible DNA methylation and microbiome-mediated evolution of the host genome.</title>
        <authorList>
            <person name="Chaturvedi A."/>
            <person name="Li X."/>
            <person name="Dhandapani V."/>
            <person name="Marshall H."/>
            <person name="Kissane S."/>
            <person name="Cuenca-Cambronero M."/>
            <person name="Asole G."/>
            <person name="Calvet F."/>
            <person name="Ruiz-Romero M."/>
            <person name="Marangio P."/>
            <person name="Guigo R."/>
            <person name="Rago D."/>
            <person name="Mirbahai L."/>
            <person name="Eastwood N."/>
            <person name="Colbourne J.K."/>
            <person name="Zhou J."/>
            <person name="Mallon E."/>
            <person name="Orsini L."/>
        </authorList>
    </citation>
    <scope>NUCLEOTIDE SEQUENCE [LARGE SCALE GENOMIC DNA]</scope>
    <source>
        <strain evidence="1">LRV0_1</strain>
    </source>
</reference>
<proteinExistence type="predicted"/>
<organism evidence="1 2">
    <name type="scientific">Daphnia magna</name>
    <dbReference type="NCBI Taxonomy" id="35525"/>
    <lineage>
        <taxon>Eukaryota</taxon>
        <taxon>Metazoa</taxon>
        <taxon>Ecdysozoa</taxon>
        <taxon>Arthropoda</taxon>
        <taxon>Crustacea</taxon>
        <taxon>Branchiopoda</taxon>
        <taxon>Diplostraca</taxon>
        <taxon>Cladocera</taxon>
        <taxon>Anomopoda</taxon>
        <taxon>Daphniidae</taxon>
        <taxon>Daphnia</taxon>
    </lineage>
</organism>
<gene>
    <name evidence="1" type="ORF">OUZ56_029236</name>
</gene>